<evidence type="ECO:0000313" key="10">
    <source>
        <dbReference type="EMBL" id="KAF6006949.1"/>
    </source>
</evidence>
<dbReference type="GO" id="GO:0006874">
    <property type="term" value="P:intracellular calcium ion homeostasis"/>
    <property type="evidence" value="ECO:0007669"/>
    <property type="project" value="TreeGrafter"/>
</dbReference>
<dbReference type="GO" id="GO:0046872">
    <property type="term" value="F:metal ion binding"/>
    <property type="evidence" value="ECO:0007669"/>
    <property type="project" value="UniProtKB-KW"/>
</dbReference>
<evidence type="ECO:0000256" key="4">
    <source>
        <dbReference type="ARBA" id="ARBA00022741"/>
    </source>
</evidence>
<evidence type="ECO:0000256" key="9">
    <source>
        <dbReference type="ARBA" id="ARBA00023136"/>
    </source>
</evidence>
<keyword evidence="7" id="KW-1278">Translocase</keyword>
<evidence type="ECO:0000256" key="1">
    <source>
        <dbReference type="ARBA" id="ARBA00004141"/>
    </source>
</evidence>
<keyword evidence="3" id="KW-0479">Metal-binding</keyword>
<evidence type="ECO:0000256" key="8">
    <source>
        <dbReference type="ARBA" id="ARBA00022989"/>
    </source>
</evidence>
<evidence type="ECO:0000256" key="5">
    <source>
        <dbReference type="ARBA" id="ARBA00022840"/>
    </source>
</evidence>
<evidence type="ECO:0000313" key="11">
    <source>
        <dbReference type="Proteomes" id="UP000568158"/>
    </source>
</evidence>
<dbReference type="AlphaFoldDB" id="A0A8H6B914"/>
<comment type="subcellular location">
    <subcellularLocation>
        <location evidence="1">Membrane</location>
        <topology evidence="1">Multi-pass membrane protein</topology>
    </subcellularLocation>
</comment>
<name>A0A8H6B914_DEKBR</name>
<evidence type="ECO:0000256" key="6">
    <source>
        <dbReference type="ARBA" id="ARBA00022842"/>
    </source>
</evidence>
<keyword evidence="8" id="KW-1133">Transmembrane helix</keyword>
<comment type="caution">
    <text evidence="10">The sequence shown here is derived from an EMBL/GenBank/DDBJ whole genome shotgun (WGS) entry which is preliminary data.</text>
</comment>
<keyword evidence="5" id="KW-0067">ATP-binding</keyword>
<organism evidence="10 11">
    <name type="scientific">Dekkera bruxellensis</name>
    <name type="common">Brettanomyces custersii</name>
    <dbReference type="NCBI Taxonomy" id="5007"/>
    <lineage>
        <taxon>Eukaryota</taxon>
        <taxon>Fungi</taxon>
        <taxon>Dikarya</taxon>
        <taxon>Ascomycota</taxon>
        <taxon>Saccharomycotina</taxon>
        <taxon>Pichiomycetes</taxon>
        <taxon>Pichiales</taxon>
        <taxon>Pichiaceae</taxon>
        <taxon>Brettanomyces</taxon>
    </lineage>
</organism>
<dbReference type="PROSITE" id="PS00154">
    <property type="entry name" value="ATPASE_E1_E2"/>
    <property type="match status" value="1"/>
</dbReference>
<dbReference type="EMBL" id="JABCYN010000046">
    <property type="protein sequence ID" value="KAF6006949.1"/>
    <property type="molecule type" value="Genomic_DNA"/>
</dbReference>
<evidence type="ECO:0000256" key="3">
    <source>
        <dbReference type="ARBA" id="ARBA00022723"/>
    </source>
</evidence>
<sequence>MELTMAVNQSLASLAKHYIYCTEPFRIPLAGRIDVCCFDKTGTLTAEDLVFEGLAGLGDDFSNEEASKLVKCSSDEVPETTLDVMGSTHALVRLDNGDVVGDPMEKETLKASEWMLSKHSKGVIEGHHKRFMF</sequence>
<dbReference type="PANTHER" id="PTHR45630">
    <property type="entry name" value="CATION-TRANSPORTING ATPASE-RELATED"/>
    <property type="match status" value="1"/>
</dbReference>
<evidence type="ECO:0000256" key="7">
    <source>
        <dbReference type="ARBA" id="ARBA00022967"/>
    </source>
</evidence>
<accession>A0A8H6B914</accession>
<dbReference type="GO" id="GO:0005524">
    <property type="term" value="F:ATP binding"/>
    <property type="evidence" value="ECO:0007669"/>
    <property type="project" value="UniProtKB-KW"/>
</dbReference>
<gene>
    <name evidence="10" type="primary">SPF1_2</name>
    <name evidence="10" type="ORF">HII12_004876</name>
</gene>
<dbReference type="GO" id="GO:0019829">
    <property type="term" value="F:ATPase-coupled monoatomic cation transmembrane transporter activity"/>
    <property type="evidence" value="ECO:0007669"/>
    <property type="project" value="TreeGrafter"/>
</dbReference>
<dbReference type="GO" id="GO:0015662">
    <property type="term" value="F:P-type ion transporter activity"/>
    <property type="evidence" value="ECO:0007669"/>
    <property type="project" value="TreeGrafter"/>
</dbReference>
<proteinExistence type="predicted"/>
<evidence type="ECO:0000256" key="2">
    <source>
        <dbReference type="ARBA" id="ARBA00022692"/>
    </source>
</evidence>
<keyword evidence="2" id="KW-0812">Transmembrane</keyword>
<reference evidence="10 11" key="1">
    <citation type="journal article" date="2020" name="Appl. Microbiol. Biotechnol.">
        <title>Targeted gene deletion in Brettanomyces bruxellensis with an expression-free CRISPR-Cas9 system.</title>
        <authorList>
            <person name="Varela C."/>
            <person name="Bartel C."/>
            <person name="Onetto C."/>
            <person name="Borneman A."/>
        </authorList>
    </citation>
    <scope>NUCLEOTIDE SEQUENCE [LARGE SCALE GENOMIC DNA]</scope>
    <source>
        <strain evidence="10 11">AWRI1613</strain>
    </source>
</reference>
<dbReference type="PANTHER" id="PTHR45630:SF7">
    <property type="entry name" value="ENDOPLASMIC RETICULUM TRANSMEMBRANE HELIX TRANSLOCASE"/>
    <property type="match status" value="1"/>
</dbReference>
<dbReference type="InterPro" id="IPR018303">
    <property type="entry name" value="ATPase_P-typ_P_site"/>
</dbReference>
<dbReference type="Proteomes" id="UP000568158">
    <property type="component" value="Unassembled WGS sequence"/>
</dbReference>
<keyword evidence="4" id="KW-0547">Nucleotide-binding</keyword>
<dbReference type="GO" id="GO:0005789">
    <property type="term" value="C:endoplasmic reticulum membrane"/>
    <property type="evidence" value="ECO:0007669"/>
    <property type="project" value="TreeGrafter"/>
</dbReference>
<keyword evidence="9" id="KW-0472">Membrane</keyword>
<dbReference type="InterPro" id="IPR006544">
    <property type="entry name" value="P-type_TPase_V"/>
</dbReference>
<protein>
    <submittedName>
        <fullName evidence="10">Putative cation-transporting ATPase 1</fullName>
    </submittedName>
</protein>
<keyword evidence="6" id="KW-0460">Magnesium</keyword>